<dbReference type="EMBL" id="LJRM01000197">
    <property type="protein sequence ID" value="KPY80467.1"/>
    <property type="molecule type" value="Genomic_DNA"/>
</dbReference>
<dbReference type="AlphaFoldDB" id="A0A0Q0C3E3"/>
<dbReference type="Gene3D" id="3.30.70.100">
    <property type="match status" value="1"/>
</dbReference>
<dbReference type="GO" id="GO:0016020">
    <property type="term" value="C:membrane"/>
    <property type="evidence" value="ECO:0007669"/>
    <property type="project" value="InterPro"/>
</dbReference>
<name>A0A0Q0C3E3_9PSED</name>
<feature type="domain" description="Mechanosensitive ion channel MscS C-terminal" evidence="1">
    <location>
        <begin position="3"/>
        <end position="44"/>
    </location>
</feature>
<gene>
    <name evidence="2" type="ORF">ALO44_200008</name>
</gene>
<dbReference type="STRING" id="129140.ALO44_200008"/>
<dbReference type="SUPFAM" id="SSF82689">
    <property type="entry name" value="Mechanosensitive channel protein MscS (YggB), C-terminal domain"/>
    <property type="match status" value="1"/>
</dbReference>
<protein>
    <submittedName>
        <fullName evidence="2">Conjugal transfer protein</fullName>
    </submittedName>
</protein>
<dbReference type="Proteomes" id="UP000050474">
    <property type="component" value="Unassembled WGS sequence"/>
</dbReference>
<proteinExistence type="predicted"/>
<evidence type="ECO:0000259" key="1">
    <source>
        <dbReference type="Pfam" id="PF21082"/>
    </source>
</evidence>
<organism evidence="2 3">
    <name type="scientific">Pseudomonas syringae pv. tagetis</name>
    <dbReference type="NCBI Taxonomy" id="129140"/>
    <lineage>
        <taxon>Bacteria</taxon>
        <taxon>Pseudomonadati</taxon>
        <taxon>Pseudomonadota</taxon>
        <taxon>Gammaproteobacteria</taxon>
        <taxon>Pseudomonadales</taxon>
        <taxon>Pseudomonadaceae</taxon>
        <taxon>Pseudomonas</taxon>
    </lineage>
</organism>
<evidence type="ECO:0000313" key="2">
    <source>
        <dbReference type="EMBL" id="KPY80467.1"/>
    </source>
</evidence>
<sequence length="56" mass="6233">MATLGENAITLSLRVWTKTGDMGDVSSMFNIEARDRLKDAGIEIPAPQRMLRVVQE</sequence>
<dbReference type="PATRIC" id="fig|129140.3.peg.3073"/>
<dbReference type="InterPro" id="IPR049278">
    <property type="entry name" value="MS_channel_C"/>
</dbReference>
<comment type="caution">
    <text evidence="2">The sequence shown here is derived from an EMBL/GenBank/DDBJ whole genome shotgun (WGS) entry which is preliminary data.</text>
</comment>
<dbReference type="InterPro" id="IPR011066">
    <property type="entry name" value="MscS_channel_C_sf"/>
</dbReference>
<dbReference type="Pfam" id="PF21082">
    <property type="entry name" value="MS_channel_3rd"/>
    <property type="match status" value="1"/>
</dbReference>
<accession>A0A0Q0C3E3</accession>
<reference evidence="2 3" key="1">
    <citation type="submission" date="2015-09" db="EMBL/GenBank/DDBJ databases">
        <title>Genome announcement of multiple Pseudomonas syringae strains.</title>
        <authorList>
            <person name="Thakur S."/>
            <person name="Wang P.W."/>
            <person name="Gong Y."/>
            <person name="Weir B.S."/>
            <person name="Guttman D.S."/>
        </authorList>
    </citation>
    <scope>NUCLEOTIDE SEQUENCE [LARGE SCALE GENOMIC DNA]</scope>
    <source>
        <strain evidence="2 3">ICMP4091</strain>
    </source>
</reference>
<evidence type="ECO:0000313" key="3">
    <source>
        <dbReference type="Proteomes" id="UP000050474"/>
    </source>
</evidence>